<evidence type="ECO:0000313" key="4">
    <source>
        <dbReference type="Proteomes" id="UP000006365"/>
    </source>
</evidence>
<dbReference type="PROSITE" id="PS50112">
    <property type="entry name" value="PAS"/>
    <property type="match status" value="1"/>
</dbReference>
<dbReference type="NCBIfam" id="TIGR00229">
    <property type="entry name" value="sensory_box"/>
    <property type="match status" value="1"/>
</dbReference>
<dbReference type="Proteomes" id="UP000006365">
    <property type="component" value="Chromosome"/>
</dbReference>
<dbReference type="PANTHER" id="PTHR44757">
    <property type="entry name" value="DIGUANYLATE CYCLASE DGCP"/>
    <property type="match status" value="1"/>
</dbReference>
<dbReference type="InterPro" id="IPR000160">
    <property type="entry name" value="GGDEF_dom"/>
</dbReference>
<proteinExistence type="predicted"/>
<dbReference type="InterPro" id="IPR035965">
    <property type="entry name" value="PAS-like_dom_sf"/>
</dbReference>
<dbReference type="Gene3D" id="3.30.450.20">
    <property type="entry name" value="PAS domain"/>
    <property type="match status" value="2"/>
</dbReference>
<dbReference type="CDD" id="cd01949">
    <property type="entry name" value="GGDEF"/>
    <property type="match status" value="1"/>
</dbReference>
<gene>
    <name evidence="3" type="ordered locus">Despr_1208</name>
</gene>
<dbReference type="PANTHER" id="PTHR44757:SF2">
    <property type="entry name" value="BIOFILM ARCHITECTURE MAINTENANCE PROTEIN MBAA"/>
    <property type="match status" value="1"/>
</dbReference>
<evidence type="ECO:0000313" key="3">
    <source>
        <dbReference type="EMBL" id="ADW17377.1"/>
    </source>
</evidence>
<dbReference type="InterPro" id="IPR013656">
    <property type="entry name" value="PAS_4"/>
</dbReference>
<dbReference type="Pfam" id="PF08448">
    <property type="entry name" value="PAS_4"/>
    <property type="match status" value="1"/>
</dbReference>
<organism evidence="3 4">
    <name type="scientific">Desulfobulbus propionicus (strain ATCC 33891 / DSM 2032 / VKM B-1956 / 1pr3)</name>
    <dbReference type="NCBI Taxonomy" id="577650"/>
    <lineage>
        <taxon>Bacteria</taxon>
        <taxon>Pseudomonadati</taxon>
        <taxon>Thermodesulfobacteriota</taxon>
        <taxon>Desulfobulbia</taxon>
        <taxon>Desulfobulbales</taxon>
        <taxon>Desulfobulbaceae</taxon>
        <taxon>Desulfobulbus</taxon>
    </lineage>
</organism>
<reference evidence="3 4" key="1">
    <citation type="journal article" date="2011" name="Stand. Genomic Sci.">
        <title>Complete genome sequence of Desulfobulbus propionicus type strain (1pr3).</title>
        <authorList>
            <person name="Pagani I."/>
            <person name="Lapidus A."/>
            <person name="Nolan M."/>
            <person name="Lucas S."/>
            <person name="Hammon N."/>
            <person name="Deshpande S."/>
            <person name="Cheng J.F."/>
            <person name="Chertkov O."/>
            <person name="Davenport K."/>
            <person name="Tapia R."/>
            <person name="Han C."/>
            <person name="Goodwin L."/>
            <person name="Pitluck S."/>
            <person name="Liolios K."/>
            <person name="Mavromatis K."/>
            <person name="Ivanova N."/>
            <person name="Mikhailova N."/>
            <person name="Pati A."/>
            <person name="Chen A."/>
            <person name="Palaniappan K."/>
            <person name="Land M."/>
            <person name="Hauser L."/>
            <person name="Chang Y.J."/>
            <person name="Jeffries C.D."/>
            <person name="Detter J.C."/>
            <person name="Brambilla E."/>
            <person name="Kannan K.P."/>
            <person name="Djao O.D."/>
            <person name="Rohde M."/>
            <person name="Pukall R."/>
            <person name="Spring S."/>
            <person name="Goker M."/>
            <person name="Sikorski J."/>
            <person name="Woyke T."/>
            <person name="Bristow J."/>
            <person name="Eisen J.A."/>
            <person name="Markowitz V."/>
            <person name="Hugenholtz P."/>
            <person name="Kyrpides N.C."/>
            <person name="Klenk H.P."/>
        </authorList>
    </citation>
    <scope>NUCLEOTIDE SEQUENCE [LARGE SCALE GENOMIC DNA]</scope>
    <source>
        <strain evidence="4">ATCC 33891 / DSM 2032 / 1pr3</strain>
    </source>
</reference>
<evidence type="ECO:0000259" key="2">
    <source>
        <dbReference type="PROSITE" id="PS50887"/>
    </source>
</evidence>
<dbReference type="SMART" id="SM00091">
    <property type="entry name" value="PAS"/>
    <property type="match status" value="2"/>
</dbReference>
<evidence type="ECO:0000259" key="1">
    <source>
        <dbReference type="PROSITE" id="PS50112"/>
    </source>
</evidence>
<dbReference type="CDD" id="cd00130">
    <property type="entry name" value="PAS"/>
    <property type="match status" value="1"/>
</dbReference>
<dbReference type="Gene3D" id="3.30.70.270">
    <property type="match status" value="1"/>
</dbReference>
<name>A0A7U4DNT9_DESPD</name>
<sequence>MYHRLLKILIITQDSRLETLLRGVPPRERFSHHIICRAQADEEVRDCAIILLDSCTTETIKMVHAEKEAHAALIACCTASSLTGLTEVQDLLDQLWIKPFTDAQALSSFGKILARLKEREDASLTEKYLDTLIDSLPDLIWFKDARGAHLKVNTSFCRAVDKTKAQIQGRGHYYIWGIEPDEYAQGEYICLESEEIVLNKKETCLFDETVKCQDELRKFKTYKSPIFDVDGKVIGTVGFAHDVTDLQNLLIELNILLEGLPFAVMVTDKNKNITSINQKSINLFSLQRDELIGGDIESFIATAGNFARNKRWIVERNEEGTLLISKDQVLKIHDEKLLDIFGVLAGYIYLFLDITLEHRYKNKLLMDANTDYLTRLNNRRSLQDFMRKTPCQRDTALLLADLDNFKEVNDQYGHDEGDRILVAFSNLLMHIFPAENLFRLGGDEFAIIVPKAENTESVRSVAQKLLAGFDERIARRFPHTNISVSIGIAMHADDGENFGELFKKADIALYDSKNAGKNAYTFWISNASTMSTLADKMGLSNRLPAQTKNDVPLE</sequence>
<dbReference type="InterPro" id="IPR043128">
    <property type="entry name" value="Rev_trsase/Diguanyl_cyclase"/>
</dbReference>
<keyword evidence="4" id="KW-1185">Reference proteome</keyword>
<dbReference type="InterPro" id="IPR052155">
    <property type="entry name" value="Biofilm_reg_signaling"/>
</dbReference>
<feature type="domain" description="PAS" evidence="1">
    <location>
        <begin position="256"/>
        <end position="293"/>
    </location>
</feature>
<dbReference type="SMART" id="SM00267">
    <property type="entry name" value="GGDEF"/>
    <property type="match status" value="1"/>
</dbReference>
<dbReference type="Pfam" id="PF00990">
    <property type="entry name" value="GGDEF"/>
    <property type="match status" value="1"/>
</dbReference>
<dbReference type="KEGG" id="dpr:Despr_1208"/>
<dbReference type="InterPro" id="IPR029787">
    <property type="entry name" value="Nucleotide_cyclase"/>
</dbReference>
<feature type="domain" description="GGDEF" evidence="2">
    <location>
        <begin position="393"/>
        <end position="525"/>
    </location>
</feature>
<dbReference type="SUPFAM" id="SSF55073">
    <property type="entry name" value="Nucleotide cyclase"/>
    <property type="match status" value="1"/>
</dbReference>
<accession>A0A7U4DNT9</accession>
<dbReference type="SUPFAM" id="SSF55785">
    <property type="entry name" value="PYP-like sensor domain (PAS domain)"/>
    <property type="match status" value="2"/>
</dbReference>
<dbReference type="PROSITE" id="PS50887">
    <property type="entry name" value="GGDEF"/>
    <property type="match status" value="1"/>
</dbReference>
<dbReference type="NCBIfam" id="TIGR00254">
    <property type="entry name" value="GGDEF"/>
    <property type="match status" value="1"/>
</dbReference>
<dbReference type="Pfam" id="PF13426">
    <property type="entry name" value="PAS_9"/>
    <property type="match status" value="1"/>
</dbReference>
<dbReference type="RefSeq" id="WP_015723919.1">
    <property type="nucleotide sequence ID" value="NC_014972.1"/>
</dbReference>
<dbReference type="EMBL" id="CP002364">
    <property type="protein sequence ID" value="ADW17377.1"/>
    <property type="molecule type" value="Genomic_DNA"/>
</dbReference>
<dbReference type="InterPro" id="IPR000014">
    <property type="entry name" value="PAS"/>
</dbReference>
<protein>
    <submittedName>
        <fullName evidence="3">Diguanylate cyclase with PAS/PAC sensor</fullName>
    </submittedName>
</protein>
<dbReference type="AlphaFoldDB" id="A0A7U4DNT9"/>